<name>A0A0H2UVX6_STRP3</name>
<accession>A0A0H2UVX6</accession>
<evidence type="ECO:0000313" key="4">
    <source>
        <dbReference type="Proteomes" id="UP000000564"/>
    </source>
</evidence>
<reference evidence="3 4" key="1">
    <citation type="journal article" date="2002" name="Proc. Natl. Acad. Sci. U.S.A.">
        <title>Genome sequence of a serotype M3 strain of group A Streptococcus: phage-encoded toxins, the high-virulence phenotype, and clone emergence.</title>
        <authorList>
            <person name="Beres S.B."/>
            <person name="Sylva G.L."/>
            <person name="Barbian K.D."/>
            <person name="Lei B."/>
            <person name="Hoff J.S."/>
            <person name="Mammarella N.D."/>
            <person name="Liu M.Y."/>
            <person name="Smoot J.C."/>
            <person name="Porcella S.F."/>
            <person name="Parkins L.D."/>
            <person name="Campbell D.S."/>
            <person name="Smith T.M."/>
            <person name="McCormick J.K."/>
            <person name="Leung D.Y."/>
            <person name="Schlievert P.M."/>
            <person name="Musser J.M."/>
        </authorList>
    </citation>
    <scope>NUCLEOTIDE SEQUENCE [LARGE SCALE GENOMIC DNA]</scope>
    <source>
        <strain evidence="4">ATCC BAA-595 / MGAS315</strain>
    </source>
</reference>
<proteinExistence type="predicted"/>
<sequence length="111" mass="13172">MDYLMIGIIVLSVVIFIMGFFILYYQAIIVNSMKNDFRRMRKELREELGFDSYNWSDSFRNMRRDIKSNKELISEINSLQIIKKAKEAKRLEELEQTKANVEKEINKLNGG</sequence>
<gene>
    <name evidence="3" type="ordered locus">SpyM3_1333</name>
</gene>
<protein>
    <recommendedName>
        <fullName evidence="5">Phage protein</fullName>
    </recommendedName>
</protein>
<organism evidence="3 4">
    <name type="scientific">Streptococcus pyogenes serotype M3 (strain ATCC BAA-595 / MGAS315)</name>
    <dbReference type="NCBI Taxonomy" id="198466"/>
    <lineage>
        <taxon>Bacteria</taxon>
        <taxon>Bacillati</taxon>
        <taxon>Bacillota</taxon>
        <taxon>Bacilli</taxon>
        <taxon>Lactobacillales</taxon>
        <taxon>Streptococcaceae</taxon>
        <taxon>Streptococcus</taxon>
    </lineage>
</organism>
<dbReference type="RefSeq" id="WP_011054813.1">
    <property type="nucleotide sequence ID" value="NC_004070.1"/>
</dbReference>
<evidence type="ECO:0000313" key="3">
    <source>
        <dbReference type="EMBL" id="AAM79940.1"/>
    </source>
</evidence>
<evidence type="ECO:0000256" key="2">
    <source>
        <dbReference type="SAM" id="Phobius"/>
    </source>
</evidence>
<dbReference type="HOGENOM" id="CLU_172616_0_0_9"/>
<feature type="transmembrane region" description="Helical" evidence="2">
    <location>
        <begin position="6"/>
        <end position="30"/>
    </location>
</feature>
<dbReference type="EMBL" id="AE014074">
    <property type="protein sequence ID" value="AAM79940.1"/>
    <property type="molecule type" value="Genomic_DNA"/>
</dbReference>
<evidence type="ECO:0008006" key="5">
    <source>
        <dbReference type="Google" id="ProtNLM"/>
    </source>
</evidence>
<keyword evidence="2" id="KW-1133">Transmembrane helix</keyword>
<dbReference type="KEGG" id="spg:SpyM3_1333"/>
<keyword evidence="2" id="KW-0472">Membrane</keyword>
<keyword evidence="1" id="KW-0175">Coiled coil</keyword>
<dbReference type="Proteomes" id="UP000000564">
    <property type="component" value="Chromosome"/>
</dbReference>
<feature type="coiled-coil region" evidence="1">
    <location>
        <begin position="69"/>
        <end position="111"/>
    </location>
</feature>
<keyword evidence="2" id="KW-0812">Transmembrane</keyword>
<evidence type="ECO:0000256" key="1">
    <source>
        <dbReference type="SAM" id="Coils"/>
    </source>
</evidence>
<dbReference type="AlphaFoldDB" id="A0A0H2UVX6"/>